<protein>
    <recommendedName>
        <fullName evidence="2">Structural maintenance of chromosomes protein 5</fullName>
    </recommendedName>
</protein>
<dbReference type="GO" id="GO:0003697">
    <property type="term" value="F:single-stranded DNA binding"/>
    <property type="evidence" value="ECO:0007669"/>
    <property type="project" value="TreeGrafter"/>
</dbReference>
<feature type="coiled-coil region" evidence="4">
    <location>
        <begin position="356"/>
        <end position="470"/>
    </location>
</feature>
<organism evidence="7 8">
    <name type="scientific">Saitozyma podzolica</name>
    <dbReference type="NCBI Taxonomy" id="1890683"/>
    <lineage>
        <taxon>Eukaryota</taxon>
        <taxon>Fungi</taxon>
        <taxon>Dikarya</taxon>
        <taxon>Basidiomycota</taxon>
        <taxon>Agaricomycotina</taxon>
        <taxon>Tremellomycetes</taxon>
        <taxon>Tremellales</taxon>
        <taxon>Trimorphomycetaceae</taxon>
        <taxon>Saitozyma</taxon>
    </lineage>
</organism>
<keyword evidence="3 4" id="KW-0175">Coiled coil</keyword>
<feature type="compositionally biased region" description="Acidic residues" evidence="5">
    <location>
        <begin position="61"/>
        <end position="70"/>
    </location>
</feature>
<dbReference type="InterPro" id="IPR003395">
    <property type="entry name" value="RecF/RecN/SMC_N"/>
</dbReference>
<dbReference type="SUPFAM" id="SSF52540">
    <property type="entry name" value="P-loop containing nucleoside triphosphate hydrolases"/>
    <property type="match status" value="2"/>
</dbReference>
<feature type="coiled-coil region" evidence="4">
    <location>
        <begin position="935"/>
        <end position="1011"/>
    </location>
</feature>
<dbReference type="EMBL" id="RSCD01000014">
    <property type="protein sequence ID" value="RSH89266.1"/>
    <property type="molecule type" value="Genomic_DNA"/>
</dbReference>
<dbReference type="Proteomes" id="UP000279259">
    <property type="component" value="Unassembled WGS sequence"/>
</dbReference>
<gene>
    <name evidence="7" type="primary">SMC5</name>
    <name evidence="7" type="ORF">EHS25_002378</name>
</gene>
<comment type="similarity">
    <text evidence="1">Belongs to the SMC family. SMC5 subfamily.</text>
</comment>
<evidence type="ECO:0000256" key="4">
    <source>
        <dbReference type="SAM" id="Coils"/>
    </source>
</evidence>
<evidence type="ECO:0000313" key="7">
    <source>
        <dbReference type="EMBL" id="RSH89266.1"/>
    </source>
</evidence>
<dbReference type="Pfam" id="PF02463">
    <property type="entry name" value="SMC_N"/>
    <property type="match status" value="1"/>
</dbReference>
<dbReference type="InterPro" id="IPR027417">
    <property type="entry name" value="P-loop_NTPase"/>
</dbReference>
<feature type="coiled-coil region" evidence="4">
    <location>
        <begin position="768"/>
        <end position="833"/>
    </location>
</feature>
<sequence>MQGESSRLSSPAESSRAGQRRKRPAQIAISDDEDELSPPPRVNGQATGKKRRSDAVQLEVDNSDLDDLISEDGATPLREVASGDEVGDKELEEQLVDVEGEVEEGDRGRVGFRPEYQRGADGYVAGSVTRIKLHNFMTYDHVEFRPGPHLNMILGPNGTGKSTIAAGIAIGLGFPPKVMGRAHDLKSYVKQGCIEAWTEIELKGRPGKANVIIWRRFNREDDKSEFRINGEIGTKKAVSEIVRNFGVQANNLCSFLPQDKVAEFAKMTPDVVLRETMRAAGDPRLSKWHEFLCEKGADRRNLETASPSTVPPRIGSRDQTQTQVDALAPDVAHFEARKEQEQEREYLILAIHLAKANAATQQWKAAKEDRENVKRQQTAMRKKRQPLVDLQDFYVRKSQKVEANAAVHEEEYKDAAKQWKNSTRRMDDTNRMCRDIDDELTGLKRKAKRLEDEKQKRRTEIRQAEDILRQPVDDISDELARLQQKKRDIVMAQRAAANEVQDLERQRHDGGQRIQQLNRNIDVANRRHQQLSSAELQREAEARRFDPSMDWMLDWLEQNGSELESPVLKPPMISVSVKDTRYAWQVEAFTNLSQRSTFICQTQADYSKLLGFQNKQTTWKGRPLRVRLYLAMVEVNEQTCNPPRPCSPEVLAGMGMDAWAIDHVEAEPGVIAFLNERAGLHRVAITQQTSRNINSKRLMDADIRSWATANEINRATRSLYGRKDWQFQTEPRREARAFDKTVDQEAIRQCNEEIKRIKLEKNEIEAPLEKISKQVDTIRRRAEERKREAAEVDEDVEKLRENRKRFEKAKIDLERARRQLVQLENEPTSEERRKKLGQAKYKLLKEGLPHLETYWAASELTMDISTRVVEDVLRMAQCRADNTAIIQQVETGDSDLEEIDLRVAELTQRVKDTVTLANALTQRAADLTVDAPPVVKRLLRERRNQQKSVEELKAELSQVEADLELSVGIDPGIIQRYQRLSVKLGELKARVEQQETTLQRTVKQINKVLNNFDPALNTLVDVVSKKFSAAFERVGCAGEVRVARSEEGFDKWGIEILVSYRDGDNLAILTGSHQSGGERSLATVTYLMSLSEMARTPFSLVDEINQGMDQRAERNVHNQLVEVTCGSDAGQYFLITPKLLTGLSYHRKMRVLVVNNGTGLPDTQEKSNRWGDLKANLARYKAAHGIVAS</sequence>
<evidence type="ECO:0000256" key="5">
    <source>
        <dbReference type="SAM" id="MobiDB-lite"/>
    </source>
</evidence>
<keyword evidence="8" id="KW-1185">Reference proteome</keyword>
<dbReference type="OrthoDB" id="10254973at2759"/>
<dbReference type="PANTHER" id="PTHR45916:SF1">
    <property type="entry name" value="STRUCTURAL MAINTENANCE OF CHROMOSOMES PROTEIN 5"/>
    <property type="match status" value="1"/>
</dbReference>
<reference evidence="7 8" key="1">
    <citation type="submission" date="2018-11" db="EMBL/GenBank/DDBJ databases">
        <title>Genome sequence of Saitozyma podzolica DSM 27192.</title>
        <authorList>
            <person name="Aliyu H."/>
            <person name="Gorte O."/>
            <person name="Ochsenreither K."/>
        </authorList>
    </citation>
    <scope>NUCLEOTIDE SEQUENCE [LARGE SCALE GENOMIC DNA]</scope>
    <source>
        <strain evidence="7 8">DSM 27192</strain>
    </source>
</reference>
<proteinExistence type="inferred from homology"/>
<dbReference type="AlphaFoldDB" id="A0A427YDV3"/>
<evidence type="ECO:0000256" key="3">
    <source>
        <dbReference type="ARBA" id="ARBA00023054"/>
    </source>
</evidence>
<feature type="domain" description="RecF/RecN/SMC N-terminal" evidence="6">
    <location>
        <begin position="128"/>
        <end position="1137"/>
    </location>
</feature>
<feature type="region of interest" description="Disordered" evidence="5">
    <location>
        <begin position="299"/>
        <end position="322"/>
    </location>
</feature>
<accession>A0A427YDV3</accession>
<feature type="coiled-coil region" evidence="4">
    <location>
        <begin position="500"/>
        <end position="534"/>
    </location>
</feature>
<dbReference type="Gene3D" id="3.40.50.300">
    <property type="entry name" value="P-loop containing nucleotide triphosphate hydrolases"/>
    <property type="match status" value="2"/>
</dbReference>
<evidence type="ECO:0000256" key="1">
    <source>
        <dbReference type="ARBA" id="ARBA00010171"/>
    </source>
</evidence>
<evidence type="ECO:0000259" key="6">
    <source>
        <dbReference type="Pfam" id="PF02463"/>
    </source>
</evidence>
<evidence type="ECO:0000256" key="2">
    <source>
        <dbReference type="ARBA" id="ARBA00018687"/>
    </source>
</evidence>
<dbReference type="GO" id="GO:0005634">
    <property type="term" value="C:nucleus"/>
    <property type="evidence" value="ECO:0007669"/>
    <property type="project" value="TreeGrafter"/>
</dbReference>
<dbReference type="GO" id="GO:0000724">
    <property type="term" value="P:double-strand break repair via homologous recombination"/>
    <property type="evidence" value="ECO:0007669"/>
    <property type="project" value="TreeGrafter"/>
</dbReference>
<dbReference type="PANTHER" id="PTHR45916">
    <property type="entry name" value="STRUCTURAL MAINTENANCE OF CHROMOSOMES PROTEIN 5"/>
    <property type="match status" value="1"/>
</dbReference>
<dbReference type="STRING" id="1890683.A0A427YDV3"/>
<comment type="caution">
    <text evidence="7">The sequence shown here is derived from an EMBL/GenBank/DDBJ whole genome shotgun (WGS) entry which is preliminary data.</text>
</comment>
<dbReference type="GO" id="GO:0030915">
    <property type="term" value="C:Smc5-Smc6 complex"/>
    <property type="evidence" value="ECO:0007669"/>
    <property type="project" value="TreeGrafter"/>
</dbReference>
<name>A0A427YDV3_9TREE</name>
<feature type="compositionally biased region" description="Low complexity" evidence="5">
    <location>
        <begin position="1"/>
        <end position="17"/>
    </location>
</feature>
<feature type="region of interest" description="Disordered" evidence="5">
    <location>
        <begin position="1"/>
        <end position="76"/>
    </location>
</feature>
<evidence type="ECO:0000313" key="8">
    <source>
        <dbReference type="Proteomes" id="UP000279259"/>
    </source>
</evidence>